<dbReference type="PANTHER" id="PTHR44858">
    <property type="entry name" value="TETRATRICOPEPTIDE REPEAT PROTEIN 6"/>
    <property type="match status" value="1"/>
</dbReference>
<comment type="caution">
    <text evidence="4">The sequence shown here is derived from an EMBL/GenBank/DDBJ whole genome shotgun (WGS) entry which is preliminary data.</text>
</comment>
<proteinExistence type="predicted"/>
<dbReference type="InterPro" id="IPR050498">
    <property type="entry name" value="Ycf3"/>
</dbReference>
<evidence type="ECO:0000256" key="1">
    <source>
        <dbReference type="ARBA" id="ARBA00022737"/>
    </source>
</evidence>
<evidence type="ECO:0000313" key="4">
    <source>
        <dbReference type="EMBL" id="MBN8660644.1"/>
    </source>
</evidence>
<dbReference type="AlphaFoldDB" id="A0A8J7P7F9"/>
<accession>A0A8J7P7F9</accession>
<dbReference type="SMART" id="SM00028">
    <property type="entry name" value="TPR"/>
    <property type="match status" value="8"/>
</dbReference>
<dbReference type="InterPro" id="IPR019734">
    <property type="entry name" value="TPR_rpt"/>
</dbReference>
<feature type="repeat" description="TPR" evidence="3">
    <location>
        <begin position="118"/>
        <end position="151"/>
    </location>
</feature>
<sequence length="507" mass="56501">MSSKRPNSKRFTSSSHLVAAITLAASLSYSVIYSTTSTSAAPAANSEMTVDQAIVKAAMARQQKNHHEALRILRQVEGKAGSVPGFYAERAANYIDAGDLEKAKADCLKAIKLNPRLSDAHDRLAYYYAQTNKPLLAINEYSQVIKLNPKSPKPYYNRALAYKKLGKLQEAGRDLQEFDKVSKVLARREEESSVLETVNKQLREGNKKNAIEALESAEKFFPSAAYAYNLAVLYEEQKQYPKALKYFDETIKLAKGDQEKTSTLAFAFLDKGNLLSKLKKYQEAVQSFSDLLALCQKGHPVNSVNALLKEYKKLALGERARNYLLLKDINKALADCNELLKLNPKAGIAYQIRSAIYKVQGKASLAAADESKAKKLGINSVIDTSLLLSSPDGGYKKAYDEITKVIEEHPDHPHPYKDRAYLSLRSKYYKPAIDDFTTVLKMTPDDASILLARGECYSMLNDFKNAKEDFNRVISLSPEKSQAAYAWKLKIDKATGQAKETTRNTAD</sequence>
<protein>
    <submittedName>
        <fullName evidence="4">Tetratricopeptide repeat protein</fullName>
    </submittedName>
</protein>
<dbReference type="Pfam" id="PF13424">
    <property type="entry name" value="TPR_12"/>
    <property type="match status" value="1"/>
</dbReference>
<dbReference type="PROSITE" id="PS50005">
    <property type="entry name" value="TPR"/>
    <property type="match status" value="3"/>
</dbReference>
<evidence type="ECO:0000256" key="2">
    <source>
        <dbReference type="ARBA" id="ARBA00022803"/>
    </source>
</evidence>
<feature type="repeat" description="TPR" evidence="3">
    <location>
        <begin position="224"/>
        <end position="257"/>
    </location>
</feature>
<evidence type="ECO:0000313" key="5">
    <source>
        <dbReference type="Proteomes" id="UP000664277"/>
    </source>
</evidence>
<evidence type="ECO:0000256" key="3">
    <source>
        <dbReference type="PROSITE-ProRule" id="PRU00339"/>
    </source>
</evidence>
<reference evidence="4" key="1">
    <citation type="submission" date="2021-02" db="EMBL/GenBank/DDBJ databases">
        <title>Genome-Resolved Metagenomics of a Microbial Community Performing Photosynthetic Biological Nutrient Removal.</title>
        <authorList>
            <person name="Mcdaniel E.A."/>
        </authorList>
    </citation>
    <scope>NUCLEOTIDE SEQUENCE</scope>
    <source>
        <strain evidence="4">UWPOB_OBS1</strain>
    </source>
</reference>
<name>A0A8J7P7F9_9BACT</name>
<keyword evidence="2 3" id="KW-0802">TPR repeat</keyword>
<organism evidence="4 5">
    <name type="scientific">Candidatus Obscuribacter phosphatis</name>
    <dbReference type="NCBI Taxonomy" id="1906157"/>
    <lineage>
        <taxon>Bacteria</taxon>
        <taxon>Bacillati</taxon>
        <taxon>Candidatus Melainabacteria</taxon>
        <taxon>Candidatus Obscuribacterales</taxon>
        <taxon>Candidatus Obscuribacteraceae</taxon>
        <taxon>Candidatus Obscuribacter</taxon>
    </lineage>
</organism>
<gene>
    <name evidence="4" type="ORF">J0M35_09795</name>
</gene>
<dbReference type="SUPFAM" id="SSF48452">
    <property type="entry name" value="TPR-like"/>
    <property type="match status" value="3"/>
</dbReference>
<dbReference type="PANTHER" id="PTHR44858:SF1">
    <property type="entry name" value="UDP-N-ACETYLGLUCOSAMINE--PEPTIDE N-ACETYLGLUCOSAMINYLTRANSFERASE SPINDLY-RELATED"/>
    <property type="match status" value="1"/>
</dbReference>
<dbReference type="InterPro" id="IPR011990">
    <property type="entry name" value="TPR-like_helical_dom_sf"/>
</dbReference>
<dbReference type="Proteomes" id="UP000664277">
    <property type="component" value="Unassembled WGS sequence"/>
</dbReference>
<feature type="repeat" description="TPR" evidence="3">
    <location>
        <begin position="447"/>
        <end position="480"/>
    </location>
</feature>
<keyword evidence="1" id="KW-0677">Repeat</keyword>
<dbReference type="Pfam" id="PF13414">
    <property type="entry name" value="TPR_11"/>
    <property type="match status" value="1"/>
</dbReference>
<dbReference type="Gene3D" id="1.25.40.10">
    <property type="entry name" value="Tetratricopeptide repeat domain"/>
    <property type="match status" value="5"/>
</dbReference>
<dbReference type="Pfam" id="PF13181">
    <property type="entry name" value="TPR_8"/>
    <property type="match status" value="2"/>
</dbReference>
<dbReference type="EMBL" id="JAFLCK010000012">
    <property type="protein sequence ID" value="MBN8660644.1"/>
    <property type="molecule type" value="Genomic_DNA"/>
</dbReference>